<keyword evidence="3" id="KW-1185">Reference proteome</keyword>
<dbReference type="Gene3D" id="3.20.80.10">
    <property type="entry name" value="Regulatory factor, effector binding domain"/>
    <property type="match status" value="1"/>
</dbReference>
<dbReference type="InterPro" id="IPR010499">
    <property type="entry name" value="AraC_E-bd"/>
</dbReference>
<dbReference type="SMART" id="SM00871">
    <property type="entry name" value="AraC_E_bind"/>
    <property type="match status" value="1"/>
</dbReference>
<proteinExistence type="predicted"/>
<dbReference type="InterPro" id="IPR011256">
    <property type="entry name" value="Reg_factor_effector_dom_sf"/>
</dbReference>
<dbReference type="Pfam" id="PF14526">
    <property type="entry name" value="Cass2"/>
    <property type="match status" value="1"/>
</dbReference>
<dbReference type="Proteomes" id="UP001596113">
    <property type="component" value="Unassembled WGS sequence"/>
</dbReference>
<evidence type="ECO:0000259" key="1">
    <source>
        <dbReference type="SMART" id="SM00871"/>
    </source>
</evidence>
<evidence type="ECO:0000313" key="3">
    <source>
        <dbReference type="Proteomes" id="UP001596113"/>
    </source>
</evidence>
<accession>A0ABW0I3A6</accession>
<gene>
    <name evidence="2" type="ORF">ACFPOF_31755</name>
</gene>
<feature type="domain" description="AraC effector-binding" evidence="1">
    <location>
        <begin position="1"/>
        <end position="160"/>
    </location>
</feature>
<sequence>MEASIVRINEKKIIGMSSNLILGQQTGGKVSKVSMLHFRFERRIGEIKHRIHPEWIYGIFIDPPNYDPITDTFKWIAGVEVHSSDDVPPGMETFTIPGGSYAAVSYAGESQNTDSVYDFLYSWILNSDYEIAAAFGIEKHAFTEADRSGKVQMELLLPVRERHCE</sequence>
<evidence type="ECO:0000313" key="2">
    <source>
        <dbReference type="EMBL" id="MFC5407329.1"/>
    </source>
</evidence>
<name>A0ABW0I3A6_9BACL</name>
<protein>
    <submittedName>
        <fullName evidence="2">GyrI-like domain-containing protein</fullName>
    </submittedName>
</protein>
<dbReference type="SUPFAM" id="SSF55136">
    <property type="entry name" value="Probable bacterial effector-binding domain"/>
    <property type="match status" value="1"/>
</dbReference>
<comment type="caution">
    <text evidence="2">The sequence shown here is derived from an EMBL/GenBank/DDBJ whole genome shotgun (WGS) entry which is preliminary data.</text>
</comment>
<dbReference type="InterPro" id="IPR029441">
    <property type="entry name" value="Cass2"/>
</dbReference>
<dbReference type="EMBL" id="JBHSMI010000067">
    <property type="protein sequence ID" value="MFC5407329.1"/>
    <property type="molecule type" value="Genomic_DNA"/>
</dbReference>
<organism evidence="2 3">
    <name type="scientific">Cohnella soli</name>
    <dbReference type="NCBI Taxonomy" id="425005"/>
    <lineage>
        <taxon>Bacteria</taxon>
        <taxon>Bacillati</taxon>
        <taxon>Bacillota</taxon>
        <taxon>Bacilli</taxon>
        <taxon>Bacillales</taxon>
        <taxon>Paenibacillaceae</taxon>
        <taxon>Cohnella</taxon>
    </lineage>
</organism>
<reference evidence="3" key="1">
    <citation type="journal article" date="2019" name="Int. J. Syst. Evol. Microbiol.">
        <title>The Global Catalogue of Microorganisms (GCM) 10K type strain sequencing project: providing services to taxonomists for standard genome sequencing and annotation.</title>
        <authorList>
            <consortium name="The Broad Institute Genomics Platform"/>
            <consortium name="The Broad Institute Genome Sequencing Center for Infectious Disease"/>
            <person name="Wu L."/>
            <person name="Ma J."/>
        </authorList>
    </citation>
    <scope>NUCLEOTIDE SEQUENCE [LARGE SCALE GENOMIC DNA]</scope>
    <source>
        <strain evidence="3">CGMCC 1.18575</strain>
    </source>
</reference>
<dbReference type="RefSeq" id="WP_378139897.1">
    <property type="nucleotide sequence ID" value="NZ_JBHSMI010000067.1"/>
</dbReference>